<accession>A0A8X6L154</accession>
<dbReference type="Proteomes" id="UP000887116">
    <property type="component" value="Unassembled WGS sequence"/>
</dbReference>
<gene>
    <name evidence="1" type="ORF">TNCT_305751</name>
</gene>
<sequence length="99" mass="11243">MSRVSERIALARAYCASLNNSPTAAQTKFAIEFKLKTTDSIWLKIKNLIFKFERTGSIRDDSVGNVGHQKRRKTPENIEKTRAVFQTSLWKSISRAALV</sequence>
<dbReference type="OrthoDB" id="9979538at2759"/>
<keyword evidence="2" id="KW-1185">Reference proteome</keyword>
<name>A0A8X6L154_TRICU</name>
<dbReference type="AlphaFoldDB" id="A0A8X6L154"/>
<proteinExistence type="predicted"/>
<reference evidence="1" key="1">
    <citation type="submission" date="2020-07" db="EMBL/GenBank/DDBJ databases">
        <title>Multicomponent nature underlies the extraordinary mechanical properties of spider dragline silk.</title>
        <authorList>
            <person name="Kono N."/>
            <person name="Nakamura H."/>
            <person name="Mori M."/>
            <person name="Yoshida Y."/>
            <person name="Ohtoshi R."/>
            <person name="Malay A.D."/>
            <person name="Moran D.A.P."/>
            <person name="Tomita M."/>
            <person name="Numata K."/>
            <person name="Arakawa K."/>
        </authorList>
    </citation>
    <scope>NUCLEOTIDE SEQUENCE</scope>
</reference>
<organism evidence="1 2">
    <name type="scientific">Trichonephila clavata</name>
    <name type="common">Joro spider</name>
    <name type="synonym">Nephila clavata</name>
    <dbReference type="NCBI Taxonomy" id="2740835"/>
    <lineage>
        <taxon>Eukaryota</taxon>
        <taxon>Metazoa</taxon>
        <taxon>Ecdysozoa</taxon>
        <taxon>Arthropoda</taxon>
        <taxon>Chelicerata</taxon>
        <taxon>Arachnida</taxon>
        <taxon>Araneae</taxon>
        <taxon>Araneomorphae</taxon>
        <taxon>Entelegynae</taxon>
        <taxon>Araneoidea</taxon>
        <taxon>Nephilidae</taxon>
        <taxon>Trichonephila</taxon>
    </lineage>
</organism>
<dbReference type="EMBL" id="BMAO01033760">
    <property type="protein sequence ID" value="GFQ91636.1"/>
    <property type="molecule type" value="Genomic_DNA"/>
</dbReference>
<evidence type="ECO:0000313" key="1">
    <source>
        <dbReference type="EMBL" id="GFQ91636.1"/>
    </source>
</evidence>
<evidence type="ECO:0000313" key="2">
    <source>
        <dbReference type="Proteomes" id="UP000887116"/>
    </source>
</evidence>
<protein>
    <recommendedName>
        <fullName evidence="3">DUF4817 domain-containing protein</fullName>
    </recommendedName>
</protein>
<evidence type="ECO:0008006" key="3">
    <source>
        <dbReference type="Google" id="ProtNLM"/>
    </source>
</evidence>
<comment type="caution">
    <text evidence="1">The sequence shown here is derived from an EMBL/GenBank/DDBJ whole genome shotgun (WGS) entry which is preliminary data.</text>
</comment>